<accession>A0A7J6LFJ4</accession>
<dbReference type="Proteomes" id="UP000591131">
    <property type="component" value="Unassembled WGS sequence"/>
</dbReference>
<dbReference type="EMBL" id="JAAPAO010000516">
    <property type="protein sequence ID" value="KAF4657953.1"/>
    <property type="molecule type" value="Genomic_DNA"/>
</dbReference>
<evidence type="ECO:0000256" key="1">
    <source>
        <dbReference type="SAM" id="MobiDB-lite"/>
    </source>
</evidence>
<reference evidence="2 3" key="1">
    <citation type="submission" date="2020-04" db="EMBL/GenBank/DDBJ databases">
        <title>Perkinsus chesapeaki whole genome sequence.</title>
        <authorList>
            <person name="Bogema D.R."/>
        </authorList>
    </citation>
    <scope>NUCLEOTIDE SEQUENCE [LARGE SCALE GENOMIC DNA]</scope>
    <source>
        <strain evidence="2">ATCC PRA-425</strain>
    </source>
</reference>
<keyword evidence="3" id="KW-1185">Reference proteome</keyword>
<name>A0A7J6LFJ4_PERCH</name>
<proteinExistence type="predicted"/>
<gene>
    <name evidence="2" type="ORF">FOL47_008230</name>
</gene>
<evidence type="ECO:0000313" key="2">
    <source>
        <dbReference type="EMBL" id="KAF4657953.1"/>
    </source>
</evidence>
<evidence type="ECO:0000313" key="3">
    <source>
        <dbReference type="Proteomes" id="UP000591131"/>
    </source>
</evidence>
<protein>
    <submittedName>
        <fullName evidence="2">Uncharacterized protein</fullName>
    </submittedName>
</protein>
<comment type="caution">
    <text evidence="2">The sequence shown here is derived from an EMBL/GenBank/DDBJ whole genome shotgun (WGS) entry which is preliminary data.</text>
</comment>
<dbReference type="AlphaFoldDB" id="A0A7J6LFJ4"/>
<sequence>MAIEEDMSSISFEEETESFKKYGIPDWRFREIVMAFRHQLEKSRKYHPISRQWRKDRLIDIVNESIVGIALLSPQQSVFTDANAILTGGSIPGQSLNTCITDSAKHTRLSLDQVVVLLNELQPVDGLTSKLLEAFRHEDVMENRREPNRLSSVMPGKASTRMGGDKGVSAMSRRRRSLPSSTKIGSDETHGPSGVVKIDDIAETLGGWKMKPEEIKEAFRGHLTSDGKLDYPRFLESMLCTEITLTNVI</sequence>
<organism evidence="2 3">
    <name type="scientific">Perkinsus chesapeaki</name>
    <name type="common">Clam parasite</name>
    <name type="synonym">Perkinsus andrewsi</name>
    <dbReference type="NCBI Taxonomy" id="330153"/>
    <lineage>
        <taxon>Eukaryota</taxon>
        <taxon>Sar</taxon>
        <taxon>Alveolata</taxon>
        <taxon>Perkinsozoa</taxon>
        <taxon>Perkinsea</taxon>
        <taxon>Perkinsida</taxon>
        <taxon>Perkinsidae</taxon>
        <taxon>Perkinsus</taxon>
    </lineage>
</organism>
<feature type="region of interest" description="Disordered" evidence="1">
    <location>
        <begin position="145"/>
        <end position="193"/>
    </location>
</feature>